<keyword evidence="5 13" id="KW-0444">Lipid biosynthesis</keyword>
<dbReference type="InterPro" id="IPR003758">
    <property type="entry name" value="LpxK"/>
</dbReference>
<accession>A0A1H3NLI6</accession>
<proteinExistence type="inferred from homology"/>
<keyword evidence="8 13" id="KW-0547">Nucleotide-binding</keyword>
<dbReference type="Proteomes" id="UP000199663">
    <property type="component" value="Unassembled WGS sequence"/>
</dbReference>
<dbReference type="HAMAP" id="MF_00409">
    <property type="entry name" value="LpxK"/>
    <property type="match status" value="1"/>
</dbReference>
<gene>
    <name evidence="13" type="primary">lpxK</name>
    <name evidence="14" type="ORF">SAMN05444412_103314</name>
</gene>
<evidence type="ECO:0000256" key="2">
    <source>
        <dbReference type="ARBA" id="ARBA00004870"/>
    </source>
</evidence>
<keyword evidence="11 13" id="KW-0443">Lipid metabolism</keyword>
<evidence type="ECO:0000256" key="8">
    <source>
        <dbReference type="ARBA" id="ARBA00022741"/>
    </source>
</evidence>
<evidence type="ECO:0000313" key="14">
    <source>
        <dbReference type="EMBL" id="SDY89827.1"/>
    </source>
</evidence>
<reference evidence="14 15" key="1">
    <citation type="submission" date="2016-10" db="EMBL/GenBank/DDBJ databases">
        <authorList>
            <person name="Varghese N."/>
            <person name="Submissions S."/>
        </authorList>
    </citation>
    <scope>NUCLEOTIDE SEQUENCE [LARGE SCALE GENOMIC DNA]</scope>
    <source>
        <strain evidence="14 15">DSM 17997</strain>
    </source>
</reference>
<comment type="pathway">
    <text evidence="2 13">Glycolipid biosynthesis; lipid IV(A) biosynthesis; lipid IV(A) from (3R)-3-hydroxytetradecanoyl-[acyl-carrier-protein] and UDP-N-acetyl-alpha-D-glucosamine: step 6/6.</text>
</comment>
<keyword evidence="7 13" id="KW-0808">Transferase</keyword>
<dbReference type="EC" id="2.7.1.130" evidence="3 13"/>
<evidence type="ECO:0000256" key="9">
    <source>
        <dbReference type="ARBA" id="ARBA00022777"/>
    </source>
</evidence>
<keyword evidence="6 13" id="KW-0441">Lipid A biosynthesis</keyword>
<organism evidence="14 15">
    <name type="scientific">Rhodonellum ikkaensis</name>
    <dbReference type="NCBI Taxonomy" id="336829"/>
    <lineage>
        <taxon>Bacteria</taxon>
        <taxon>Pseudomonadati</taxon>
        <taxon>Bacteroidota</taxon>
        <taxon>Cytophagia</taxon>
        <taxon>Cytophagales</taxon>
        <taxon>Cytophagaceae</taxon>
        <taxon>Rhodonellum</taxon>
    </lineage>
</organism>
<name>A0A1H3NLI6_9BACT</name>
<evidence type="ECO:0000256" key="13">
    <source>
        <dbReference type="HAMAP-Rule" id="MF_00409"/>
    </source>
</evidence>
<dbReference type="InterPro" id="IPR027417">
    <property type="entry name" value="P-loop_NTPase"/>
</dbReference>
<dbReference type="SUPFAM" id="SSF52540">
    <property type="entry name" value="P-loop containing nucleoside triphosphate hydrolases"/>
    <property type="match status" value="1"/>
</dbReference>
<comment type="catalytic activity">
    <reaction evidence="13">
        <text>a lipid A disaccharide + ATP = a lipid IVA + ADP + H(+)</text>
        <dbReference type="Rhea" id="RHEA:67840"/>
        <dbReference type="ChEBI" id="CHEBI:15378"/>
        <dbReference type="ChEBI" id="CHEBI:30616"/>
        <dbReference type="ChEBI" id="CHEBI:176343"/>
        <dbReference type="ChEBI" id="CHEBI:176425"/>
        <dbReference type="ChEBI" id="CHEBI:456216"/>
        <dbReference type="EC" id="2.7.1.130"/>
    </reaction>
</comment>
<dbReference type="RefSeq" id="WP_019597271.1">
    <property type="nucleotide sequence ID" value="NZ_FNQC01000003.1"/>
</dbReference>
<evidence type="ECO:0000256" key="1">
    <source>
        <dbReference type="ARBA" id="ARBA00002274"/>
    </source>
</evidence>
<dbReference type="EMBL" id="FNQC01000003">
    <property type="protein sequence ID" value="SDY89827.1"/>
    <property type="molecule type" value="Genomic_DNA"/>
</dbReference>
<evidence type="ECO:0000256" key="10">
    <source>
        <dbReference type="ARBA" id="ARBA00022840"/>
    </source>
</evidence>
<protein>
    <recommendedName>
        <fullName evidence="4 13">Tetraacyldisaccharide 4'-kinase</fullName>
        <ecNumber evidence="3 13">2.7.1.130</ecNumber>
    </recommendedName>
    <alternativeName>
        <fullName evidence="12 13">Lipid A 4'-kinase</fullName>
    </alternativeName>
</protein>
<comment type="function">
    <text evidence="1 13">Transfers the gamma-phosphate of ATP to the 4'-position of a tetraacyldisaccharide 1-phosphate intermediate (termed DS-1-P) to form tetraacyldisaccharide 1,4'-bis-phosphate (lipid IVA).</text>
</comment>
<feature type="binding site" evidence="13">
    <location>
        <begin position="47"/>
        <end position="54"/>
    </location>
    <ligand>
        <name>ATP</name>
        <dbReference type="ChEBI" id="CHEBI:30616"/>
    </ligand>
</feature>
<sequence length="353" mass="40571">MRWYDPLLYPIALLYDGVTRLRNGMFDSGQKKSTEFLVPTVVVGNLSMGGTGKTPLVEFLIELLMKDFQLATLSRGYGRKSRGFLLGKEGLGPHEIGDEPFQLLTKYGKQVTVAVGEERVLAIPEILFHRPETELIVLDDAFQHRYVNADYRILLTTYQKPFFRDKVLPVGTLRENAKGAKRADLIIVTKCPEGIPDDQKIIYKAEIRKYSKPDCPVFFAGLKYGTPYSVFGGGQQLKQKVILVSGIANDQVLKAYVEKKFELVETMTYRDHYFYTVEDVQKIRERFDQYQDVMVLTTEKDAGKLKDPKFRDYLIEIPIFALPVKADLNEADQRYIYENITKIVQEKGYIREF</sequence>
<comment type="similarity">
    <text evidence="13">Belongs to the LpxK family.</text>
</comment>
<evidence type="ECO:0000256" key="5">
    <source>
        <dbReference type="ARBA" id="ARBA00022516"/>
    </source>
</evidence>
<keyword evidence="9 13" id="KW-0418">Kinase</keyword>
<evidence type="ECO:0000256" key="7">
    <source>
        <dbReference type="ARBA" id="ARBA00022679"/>
    </source>
</evidence>
<evidence type="ECO:0000256" key="3">
    <source>
        <dbReference type="ARBA" id="ARBA00012071"/>
    </source>
</evidence>
<evidence type="ECO:0000256" key="6">
    <source>
        <dbReference type="ARBA" id="ARBA00022556"/>
    </source>
</evidence>
<dbReference type="NCBIfam" id="TIGR00682">
    <property type="entry name" value="lpxK"/>
    <property type="match status" value="1"/>
</dbReference>
<dbReference type="Pfam" id="PF02606">
    <property type="entry name" value="LpxK"/>
    <property type="match status" value="1"/>
</dbReference>
<dbReference type="PANTHER" id="PTHR42724:SF1">
    <property type="entry name" value="TETRAACYLDISACCHARIDE 4'-KINASE, MITOCHONDRIAL-RELATED"/>
    <property type="match status" value="1"/>
</dbReference>
<evidence type="ECO:0000256" key="12">
    <source>
        <dbReference type="ARBA" id="ARBA00029757"/>
    </source>
</evidence>
<evidence type="ECO:0000256" key="4">
    <source>
        <dbReference type="ARBA" id="ARBA00016436"/>
    </source>
</evidence>
<dbReference type="GO" id="GO:0016301">
    <property type="term" value="F:kinase activity"/>
    <property type="evidence" value="ECO:0007669"/>
    <property type="project" value="UniProtKB-KW"/>
</dbReference>
<comment type="caution">
    <text evidence="14">The sequence shown here is derived from an EMBL/GenBank/DDBJ whole genome shotgun (WGS) entry which is preliminary data.</text>
</comment>
<evidence type="ECO:0000256" key="11">
    <source>
        <dbReference type="ARBA" id="ARBA00023098"/>
    </source>
</evidence>
<evidence type="ECO:0000313" key="15">
    <source>
        <dbReference type="Proteomes" id="UP000199663"/>
    </source>
</evidence>
<dbReference type="PANTHER" id="PTHR42724">
    <property type="entry name" value="TETRAACYLDISACCHARIDE 4'-KINASE"/>
    <property type="match status" value="1"/>
</dbReference>
<keyword evidence="10 13" id="KW-0067">ATP-binding</keyword>
<keyword evidence="15" id="KW-1185">Reference proteome</keyword>